<evidence type="ECO:0000313" key="14">
    <source>
        <dbReference type="Proteomes" id="UP000249725"/>
    </source>
</evidence>
<dbReference type="Gene3D" id="1.10.260.50">
    <property type="match status" value="1"/>
</dbReference>
<evidence type="ECO:0000256" key="5">
    <source>
        <dbReference type="ARBA" id="ARBA00022679"/>
    </source>
</evidence>
<dbReference type="InterPro" id="IPR015421">
    <property type="entry name" value="PyrdxlP-dep_Trfase_major"/>
</dbReference>
<dbReference type="RefSeq" id="WP_111516201.1">
    <property type="nucleotide sequence ID" value="NZ_QFYR01000005.1"/>
</dbReference>
<evidence type="ECO:0000256" key="6">
    <source>
        <dbReference type="ARBA" id="ARBA00022723"/>
    </source>
</evidence>
<feature type="domain" description="Aminotransferase class V" evidence="12">
    <location>
        <begin position="6"/>
        <end position="355"/>
    </location>
</feature>
<keyword evidence="7" id="KW-0663">Pyridoxal phosphate</keyword>
<evidence type="ECO:0000256" key="3">
    <source>
        <dbReference type="ARBA" id="ARBA00006490"/>
    </source>
</evidence>
<dbReference type="GO" id="GO:0051536">
    <property type="term" value="F:iron-sulfur cluster binding"/>
    <property type="evidence" value="ECO:0007669"/>
    <property type="project" value="UniProtKB-KW"/>
</dbReference>
<comment type="catalytic activity">
    <reaction evidence="10">
        <text>(sulfur carrier)-H + L-cysteine = (sulfur carrier)-SH + L-alanine</text>
        <dbReference type="Rhea" id="RHEA:43892"/>
        <dbReference type="Rhea" id="RHEA-COMP:14737"/>
        <dbReference type="Rhea" id="RHEA-COMP:14739"/>
        <dbReference type="ChEBI" id="CHEBI:29917"/>
        <dbReference type="ChEBI" id="CHEBI:35235"/>
        <dbReference type="ChEBI" id="CHEBI:57972"/>
        <dbReference type="ChEBI" id="CHEBI:64428"/>
        <dbReference type="EC" id="2.8.1.7"/>
    </reaction>
</comment>
<keyword evidence="9" id="KW-0411">Iron-sulfur</keyword>
<dbReference type="Proteomes" id="UP000249725">
    <property type="component" value="Unassembled WGS sequence"/>
</dbReference>
<keyword evidence="8" id="KW-0408">Iron</keyword>
<evidence type="ECO:0000256" key="9">
    <source>
        <dbReference type="ARBA" id="ARBA00023014"/>
    </source>
</evidence>
<dbReference type="InterPro" id="IPR000192">
    <property type="entry name" value="Aminotrans_V_dom"/>
</dbReference>
<dbReference type="EMBL" id="QFYR01000005">
    <property type="protein sequence ID" value="RAK50891.1"/>
    <property type="molecule type" value="Genomic_DNA"/>
</dbReference>
<dbReference type="GO" id="GO:0046872">
    <property type="term" value="F:metal ion binding"/>
    <property type="evidence" value="ECO:0007669"/>
    <property type="project" value="UniProtKB-KW"/>
</dbReference>
<organism evidence="13 14">
    <name type="scientific">Phenylobacterium deserti</name>
    <dbReference type="NCBI Taxonomy" id="1914756"/>
    <lineage>
        <taxon>Bacteria</taxon>
        <taxon>Pseudomonadati</taxon>
        <taxon>Pseudomonadota</taxon>
        <taxon>Alphaproteobacteria</taxon>
        <taxon>Caulobacterales</taxon>
        <taxon>Caulobacteraceae</taxon>
        <taxon>Phenylobacterium</taxon>
    </lineage>
</organism>
<evidence type="ECO:0000256" key="11">
    <source>
        <dbReference type="SAM" id="MobiDB-lite"/>
    </source>
</evidence>
<protein>
    <recommendedName>
        <fullName evidence="4">Cysteine desulfurase</fullName>
    </recommendedName>
</protein>
<dbReference type="GO" id="GO:0031071">
    <property type="term" value="F:cysteine desulfurase activity"/>
    <property type="evidence" value="ECO:0007669"/>
    <property type="project" value="UniProtKB-EC"/>
</dbReference>
<proteinExistence type="inferred from homology"/>
<reference evidence="14" key="1">
    <citation type="submission" date="2018-05" db="EMBL/GenBank/DDBJ databases">
        <authorList>
            <person name="Li X."/>
        </authorList>
    </citation>
    <scope>NUCLEOTIDE SEQUENCE [LARGE SCALE GENOMIC DNA]</scope>
    <source>
        <strain evidence="14">YIM 73061</strain>
    </source>
</reference>
<comment type="function">
    <text evidence="2">Catalyzes the removal of elemental sulfur atoms from cysteine to produce alanine. Seems to participate in the biosynthesis of the nitrogenase metalloclusters by providing the inorganic sulfur required for the Fe-S core formation.</text>
</comment>
<dbReference type="InterPro" id="IPR015424">
    <property type="entry name" value="PyrdxlP-dep_Trfase"/>
</dbReference>
<evidence type="ECO:0000259" key="12">
    <source>
        <dbReference type="Pfam" id="PF00266"/>
    </source>
</evidence>
<evidence type="ECO:0000313" key="13">
    <source>
        <dbReference type="EMBL" id="RAK50891.1"/>
    </source>
</evidence>
<dbReference type="SUPFAM" id="SSF53383">
    <property type="entry name" value="PLP-dependent transferases"/>
    <property type="match status" value="1"/>
</dbReference>
<dbReference type="InterPro" id="IPR016454">
    <property type="entry name" value="Cysteine_dSase"/>
</dbReference>
<comment type="cofactor">
    <cofactor evidence="1">
        <name>pyridoxal 5'-phosphate</name>
        <dbReference type="ChEBI" id="CHEBI:597326"/>
    </cofactor>
</comment>
<comment type="similarity">
    <text evidence="3">Belongs to the class-V pyridoxal-phosphate-dependent aminotransferase family. NifS/IscS subfamily.</text>
</comment>
<sequence>MKPAAVYLDYNATAPVRPEAADAVVRALEVGGNPSSVHAAGRAARAIMEEARAKVGALIAAPPQTVVFTSGGTEANALAIESAVAAGSRRLIVSAIEHPSVLDAARATAAAVEVLPVNAQGVADLDWLAERLGRWDTADGRPFVALMLANNETGVIQPVLEASHIVREHDGWLHVDAIQAAGKIPVDSRGLGADTLAISGHKLGGPQGAGALTFGPRAVLSRRQHGGGQERGRRAGTENIPGIAGLGAATTWRNLAPHAAWRDAAVQALKAAGAVVMGEGAPRLPQTLCIATPGWTSELQVMALDLAGVMVSAGSACSSGKVAASHVLTAMGQGDLASCAIRVSGGWNTTESDWNRFVEAWSEAHERHAARRRAPVAAGA</sequence>
<dbReference type="OrthoDB" id="9808002at2"/>
<dbReference type="PANTHER" id="PTHR11601:SF34">
    <property type="entry name" value="CYSTEINE DESULFURASE"/>
    <property type="match status" value="1"/>
</dbReference>
<dbReference type="Pfam" id="PF00266">
    <property type="entry name" value="Aminotran_5"/>
    <property type="match status" value="1"/>
</dbReference>
<name>A0A328A8M3_9CAUL</name>
<dbReference type="Gene3D" id="3.40.640.10">
    <property type="entry name" value="Type I PLP-dependent aspartate aminotransferase-like (Major domain)"/>
    <property type="match status" value="1"/>
</dbReference>
<evidence type="ECO:0000256" key="8">
    <source>
        <dbReference type="ARBA" id="ARBA00023004"/>
    </source>
</evidence>
<evidence type="ECO:0000256" key="7">
    <source>
        <dbReference type="ARBA" id="ARBA00022898"/>
    </source>
</evidence>
<dbReference type="InterPro" id="IPR015422">
    <property type="entry name" value="PyrdxlP-dep_Trfase_small"/>
</dbReference>
<evidence type="ECO:0000256" key="1">
    <source>
        <dbReference type="ARBA" id="ARBA00001933"/>
    </source>
</evidence>
<dbReference type="Gene3D" id="3.90.1150.10">
    <property type="entry name" value="Aspartate Aminotransferase, domain 1"/>
    <property type="match status" value="1"/>
</dbReference>
<gene>
    <name evidence="13" type="ORF">DJ018_17120</name>
</gene>
<keyword evidence="6" id="KW-0479">Metal-binding</keyword>
<comment type="caution">
    <text evidence="13">The sequence shown here is derived from an EMBL/GenBank/DDBJ whole genome shotgun (WGS) entry which is preliminary data.</text>
</comment>
<evidence type="ECO:0000256" key="2">
    <source>
        <dbReference type="ARBA" id="ARBA00003120"/>
    </source>
</evidence>
<accession>A0A328A8M3</accession>
<evidence type="ECO:0000256" key="4">
    <source>
        <dbReference type="ARBA" id="ARBA00013558"/>
    </source>
</evidence>
<feature type="region of interest" description="Disordered" evidence="11">
    <location>
        <begin position="221"/>
        <end position="240"/>
    </location>
</feature>
<keyword evidence="14" id="KW-1185">Reference proteome</keyword>
<keyword evidence="5" id="KW-0808">Transferase</keyword>
<dbReference type="AlphaFoldDB" id="A0A328A8M3"/>
<dbReference type="PANTHER" id="PTHR11601">
    <property type="entry name" value="CYSTEINE DESULFURYLASE FAMILY MEMBER"/>
    <property type="match status" value="1"/>
</dbReference>
<dbReference type="PIRSF" id="PIRSF005572">
    <property type="entry name" value="NifS"/>
    <property type="match status" value="1"/>
</dbReference>
<evidence type="ECO:0000256" key="10">
    <source>
        <dbReference type="ARBA" id="ARBA00050776"/>
    </source>
</evidence>